<dbReference type="InterPro" id="IPR008964">
    <property type="entry name" value="Invasin/intimin_cell_adhesion"/>
</dbReference>
<dbReference type="RefSeq" id="WP_158632909.1">
    <property type="nucleotide sequence ID" value="NZ_RSCL01000017.1"/>
</dbReference>
<dbReference type="SUPFAM" id="SSF49373">
    <property type="entry name" value="Invasin/intimin cell-adhesion fragments"/>
    <property type="match status" value="2"/>
</dbReference>
<dbReference type="PROSITE" id="PS51127">
    <property type="entry name" value="BIG1"/>
    <property type="match status" value="1"/>
</dbReference>
<dbReference type="Gene3D" id="2.60.40.10">
    <property type="entry name" value="Immunoglobulins"/>
    <property type="match status" value="2"/>
</dbReference>
<reference evidence="3" key="2">
    <citation type="journal article" date="2019" name="Genome Biol. Evol.">
        <title>Day and night: Metabolic profiles and evolutionary relationships of six axenic non-marine cyanobacteria.</title>
        <authorList>
            <person name="Will S.E."/>
            <person name="Henke P."/>
            <person name="Boedeker C."/>
            <person name="Huang S."/>
            <person name="Brinkmann H."/>
            <person name="Rohde M."/>
            <person name="Jarek M."/>
            <person name="Friedl T."/>
            <person name="Seufert S."/>
            <person name="Schumacher M."/>
            <person name="Overmann J."/>
            <person name="Neumann-Schaal M."/>
            <person name="Petersen J."/>
        </authorList>
    </citation>
    <scope>NUCLEOTIDE SEQUENCE [LARGE SCALE GENOMIC DNA]</scope>
    <source>
        <strain evidence="3">PCC 7102</strain>
    </source>
</reference>
<comment type="similarity">
    <text evidence="1">Belongs to the intimin/invasin family.</text>
</comment>
<comment type="caution">
    <text evidence="3">The sequence shown here is derived from an EMBL/GenBank/DDBJ whole genome shotgun (WGS) entry which is preliminary data.</text>
</comment>
<accession>A0A433V824</accession>
<gene>
    <name evidence="3" type="ORF">DSM106972_062920</name>
</gene>
<organism evidence="3 4">
    <name type="scientific">Dulcicalothrix desertica PCC 7102</name>
    <dbReference type="NCBI Taxonomy" id="232991"/>
    <lineage>
        <taxon>Bacteria</taxon>
        <taxon>Bacillati</taxon>
        <taxon>Cyanobacteriota</taxon>
        <taxon>Cyanophyceae</taxon>
        <taxon>Nostocales</taxon>
        <taxon>Calotrichaceae</taxon>
        <taxon>Dulcicalothrix</taxon>
    </lineage>
</organism>
<dbReference type="InterPro" id="IPR003344">
    <property type="entry name" value="Big_1_dom"/>
</dbReference>
<keyword evidence="4" id="KW-1185">Reference proteome</keyword>
<protein>
    <recommendedName>
        <fullName evidence="2">Big-1 domain-containing protein</fullName>
    </recommendedName>
</protein>
<dbReference type="InterPro" id="IPR013783">
    <property type="entry name" value="Ig-like_fold"/>
</dbReference>
<reference evidence="3" key="1">
    <citation type="submission" date="2018-12" db="EMBL/GenBank/DDBJ databases">
        <authorList>
            <person name="Will S."/>
            <person name="Neumann-Schaal M."/>
            <person name="Henke P."/>
        </authorList>
    </citation>
    <scope>NUCLEOTIDE SEQUENCE</scope>
    <source>
        <strain evidence="3">PCC 7102</strain>
    </source>
</reference>
<evidence type="ECO:0000313" key="4">
    <source>
        <dbReference type="Proteomes" id="UP000271624"/>
    </source>
</evidence>
<name>A0A433V824_9CYAN</name>
<evidence type="ECO:0000313" key="3">
    <source>
        <dbReference type="EMBL" id="RUT02217.1"/>
    </source>
</evidence>
<evidence type="ECO:0000256" key="1">
    <source>
        <dbReference type="ARBA" id="ARBA00010116"/>
    </source>
</evidence>
<dbReference type="AlphaFoldDB" id="A0A433V824"/>
<proteinExistence type="inferred from homology"/>
<evidence type="ECO:0000259" key="2">
    <source>
        <dbReference type="PROSITE" id="PS51127"/>
    </source>
</evidence>
<dbReference type="Pfam" id="PF02369">
    <property type="entry name" value="Big_1"/>
    <property type="match status" value="1"/>
</dbReference>
<dbReference type="Proteomes" id="UP000271624">
    <property type="component" value="Unassembled WGS sequence"/>
</dbReference>
<sequence>MQALVLDQYGNVVPNAKITFNAPSKGASAVTSNTVTTDINGQVSIPVKANTIAGGYTVSLGDSGASAQFNLTNNPDKPSKIIPTAGNNQSTVVNRQFATDLQALVTDQYGNAVANASITFTVPTSGASGSITASTLSSNKNAQVSIPVTANTIPGSYIISVYINGVAQGANFNLTNQLETILQENLVPLGQDLQGQIENNKEEENVGNTNPLLCVSNESRSEFPQLPICRDL</sequence>
<feature type="domain" description="Big-1" evidence="2">
    <location>
        <begin position="1"/>
        <end position="74"/>
    </location>
</feature>
<dbReference type="EMBL" id="RSCL01000017">
    <property type="protein sequence ID" value="RUT02217.1"/>
    <property type="molecule type" value="Genomic_DNA"/>
</dbReference>